<protein>
    <submittedName>
        <fullName evidence="1">Uncharacterized protein</fullName>
    </submittedName>
</protein>
<dbReference type="Proteomes" id="UP001595851">
    <property type="component" value="Unassembled WGS sequence"/>
</dbReference>
<accession>A0ABV8GK46</accession>
<gene>
    <name evidence="1" type="ORF">ACFOY2_36250</name>
</gene>
<evidence type="ECO:0000313" key="1">
    <source>
        <dbReference type="EMBL" id="MFC4012732.1"/>
    </source>
</evidence>
<organism evidence="1 2">
    <name type="scientific">Nonomuraea purpurea</name>
    <dbReference type="NCBI Taxonomy" id="1849276"/>
    <lineage>
        <taxon>Bacteria</taxon>
        <taxon>Bacillati</taxon>
        <taxon>Actinomycetota</taxon>
        <taxon>Actinomycetes</taxon>
        <taxon>Streptosporangiales</taxon>
        <taxon>Streptosporangiaceae</taxon>
        <taxon>Nonomuraea</taxon>
    </lineage>
</organism>
<sequence>MGWNLEVTAVKTDELFLAVPDVFLSTETTMSFEYATSYERFPDLCVAQVGDWAVVLDSGQRLSGSTDYLKERSAGTELHLVRVDTPAIALHYANGQRVTEEQSPDDEDGETWAMDLLYDRIGISFGDLWDVKFTVFEV</sequence>
<name>A0ABV8GK46_9ACTN</name>
<evidence type="ECO:0000313" key="2">
    <source>
        <dbReference type="Proteomes" id="UP001595851"/>
    </source>
</evidence>
<reference evidence="2" key="1">
    <citation type="journal article" date="2019" name="Int. J. Syst. Evol. Microbiol.">
        <title>The Global Catalogue of Microorganisms (GCM) 10K type strain sequencing project: providing services to taxonomists for standard genome sequencing and annotation.</title>
        <authorList>
            <consortium name="The Broad Institute Genomics Platform"/>
            <consortium name="The Broad Institute Genome Sequencing Center for Infectious Disease"/>
            <person name="Wu L."/>
            <person name="Ma J."/>
        </authorList>
    </citation>
    <scope>NUCLEOTIDE SEQUENCE [LARGE SCALE GENOMIC DNA]</scope>
    <source>
        <strain evidence="2">TBRC 1276</strain>
    </source>
</reference>
<dbReference type="RefSeq" id="WP_379532631.1">
    <property type="nucleotide sequence ID" value="NZ_JBHSBI010000023.1"/>
</dbReference>
<dbReference type="EMBL" id="JBHSBI010000023">
    <property type="protein sequence ID" value="MFC4012732.1"/>
    <property type="molecule type" value="Genomic_DNA"/>
</dbReference>
<proteinExistence type="predicted"/>
<comment type="caution">
    <text evidence="1">The sequence shown here is derived from an EMBL/GenBank/DDBJ whole genome shotgun (WGS) entry which is preliminary data.</text>
</comment>
<keyword evidence="2" id="KW-1185">Reference proteome</keyword>